<keyword evidence="8" id="KW-1185">Reference proteome</keyword>
<dbReference type="InterPro" id="IPR002173">
    <property type="entry name" value="Carboh/pur_kinase_PfkB_CS"/>
</dbReference>
<dbReference type="Pfam" id="PF00294">
    <property type="entry name" value="PfkB"/>
    <property type="match status" value="1"/>
</dbReference>
<dbReference type="GO" id="GO:0005524">
    <property type="term" value="F:ATP binding"/>
    <property type="evidence" value="ECO:0007669"/>
    <property type="project" value="UniProtKB-KW"/>
</dbReference>
<dbReference type="SUPFAM" id="SSF53613">
    <property type="entry name" value="Ribokinase-like"/>
    <property type="match status" value="1"/>
</dbReference>
<evidence type="ECO:0000256" key="4">
    <source>
        <dbReference type="ARBA" id="ARBA00022777"/>
    </source>
</evidence>
<feature type="domain" description="Carbohydrate kinase PfkB" evidence="6">
    <location>
        <begin position="1"/>
        <end position="319"/>
    </location>
</feature>
<keyword evidence="2" id="KW-0808">Transferase</keyword>
<reference evidence="7 8" key="1">
    <citation type="submission" date="2020-07" db="EMBL/GenBank/DDBJ databases">
        <title>Luteimonas sp. SJ-92.</title>
        <authorList>
            <person name="Huang X.-X."/>
            <person name="Xu L."/>
            <person name="Sun J.-Q."/>
        </authorList>
    </citation>
    <scope>NUCLEOTIDE SEQUENCE [LARGE SCALE GENOMIC DNA]</scope>
    <source>
        <strain evidence="7 8">SJ-92</strain>
    </source>
</reference>
<organism evidence="7 8">
    <name type="scientific">Luteimonas salinisoli</name>
    <dbReference type="NCBI Taxonomy" id="2752307"/>
    <lineage>
        <taxon>Bacteria</taxon>
        <taxon>Pseudomonadati</taxon>
        <taxon>Pseudomonadota</taxon>
        <taxon>Gammaproteobacteria</taxon>
        <taxon>Lysobacterales</taxon>
        <taxon>Lysobacteraceae</taxon>
        <taxon>Luteimonas</taxon>
    </lineage>
</organism>
<dbReference type="PROSITE" id="PS00584">
    <property type="entry name" value="PFKB_KINASES_2"/>
    <property type="match status" value="1"/>
</dbReference>
<dbReference type="CDD" id="cd01167">
    <property type="entry name" value="bac_FRK"/>
    <property type="match status" value="1"/>
</dbReference>
<dbReference type="EMBL" id="JACCKA010000064">
    <property type="protein sequence ID" value="NZA26877.1"/>
    <property type="molecule type" value="Genomic_DNA"/>
</dbReference>
<protein>
    <submittedName>
        <fullName evidence="7">Carbohydrate kinase</fullName>
    </submittedName>
</protein>
<dbReference type="InterPro" id="IPR050306">
    <property type="entry name" value="PfkB_Carbo_kinase"/>
</dbReference>
<comment type="caution">
    <text evidence="7">The sequence shown here is derived from an EMBL/GenBank/DDBJ whole genome shotgun (WGS) entry which is preliminary data.</text>
</comment>
<dbReference type="PANTHER" id="PTHR43085:SF1">
    <property type="entry name" value="PSEUDOURIDINE KINASE-RELATED"/>
    <property type="match status" value="1"/>
</dbReference>
<keyword evidence="4 7" id="KW-0418">Kinase</keyword>
<evidence type="ECO:0000256" key="3">
    <source>
        <dbReference type="ARBA" id="ARBA00022741"/>
    </source>
</evidence>
<evidence type="ECO:0000256" key="2">
    <source>
        <dbReference type="ARBA" id="ARBA00022679"/>
    </source>
</evidence>
<evidence type="ECO:0000256" key="5">
    <source>
        <dbReference type="ARBA" id="ARBA00022840"/>
    </source>
</evidence>
<dbReference type="AlphaFoldDB" id="A0A853JE60"/>
<evidence type="ECO:0000313" key="7">
    <source>
        <dbReference type="EMBL" id="NZA26877.1"/>
    </source>
</evidence>
<dbReference type="InterPro" id="IPR029056">
    <property type="entry name" value="Ribokinase-like"/>
</dbReference>
<dbReference type="Proteomes" id="UP000578091">
    <property type="component" value="Unassembled WGS sequence"/>
</dbReference>
<evidence type="ECO:0000256" key="1">
    <source>
        <dbReference type="ARBA" id="ARBA00010688"/>
    </source>
</evidence>
<dbReference type="RefSeq" id="WP_180678664.1">
    <property type="nucleotide sequence ID" value="NZ_JACCKA010000064.1"/>
</dbReference>
<sequence length="335" mass="35602">MRKIICFGEALIDFFAQPAATPDTPRAFVQHAGGAPANVAVAAARLGAPAQFVGALGADMFGEFLLDSLRAAGVGTDYVVRTDAAPTALAFVALDHEGERSFSFYRPPAADLMFRAEHFVAACFADAGAFHVCSNSLTEEAIAEATLDGMRMARDNGVLVSMDLNLRPMLWPIGVDPRPYLWRALQAADVVKLARNELDYLAEGFGGGDAGERAVLQRLFEGAAQWVIVTDGPAPKRWYGRGGETGELTGFRVKAIDTTAAGDAFVGGLLFHLAEAGIDAGRLPAFVRDREAVVRALRFAAAVGALAVTRNGAFSAMPDRAEVQRLLGNQHEHVA</sequence>
<keyword evidence="3" id="KW-0547">Nucleotide-binding</keyword>
<dbReference type="Gene3D" id="3.40.1190.20">
    <property type="match status" value="1"/>
</dbReference>
<evidence type="ECO:0000259" key="6">
    <source>
        <dbReference type="Pfam" id="PF00294"/>
    </source>
</evidence>
<keyword evidence="5" id="KW-0067">ATP-binding</keyword>
<dbReference type="PANTHER" id="PTHR43085">
    <property type="entry name" value="HEXOKINASE FAMILY MEMBER"/>
    <property type="match status" value="1"/>
</dbReference>
<comment type="similarity">
    <text evidence="1">Belongs to the carbohydrate kinase PfkB family.</text>
</comment>
<name>A0A853JE60_9GAMM</name>
<dbReference type="InterPro" id="IPR011611">
    <property type="entry name" value="PfkB_dom"/>
</dbReference>
<proteinExistence type="inferred from homology"/>
<dbReference type="GO" id="GO:0016301">
    <property type="term" value="F:kinase activity"/>
    <property type="evidence" value="ECO:0007669"/>
    <property type="project" value="UniProtKB-KW"/>
</dbReference>
<accession>A0A853JE60</accession>
<gene>
    <name evidence="7" type="ORF">H0E84_10820</name>
</gene>
<evidence type="ECO:0000313" key="8">
    <source>
        <dbReference type="Proteomes" id="UP000578091"/>
    </source>
</evidence>